<name>A0ABQ9DG52_9PASS</name>
<comment type="caution">
    <text evidence="2">The sequence shown here is derived from an EMBL/GenBank/DDBJ whole genome shotgun (WGS) entry which is preliminary data.</text>
</comment>
<keyword evidence="1" id="KW-1133">Transmembrane helix</keyword>
<evidence type="ECO:0000256" key="1">
    <source>
        <dbReference type="SAM" id="Phobius"/>
    </source>
</evidence>
<gene>
    <name evidence="2" type="ORF">WISP_62480</name>
</gene>
<accession>A0ABQ9DG52</accession>
<reference evidence="2" key="1">
    <citation type="submission" date="2019-10" db="EMBL/GenBank/DDBJ databases">
        <authorList>
            <person name="Soares A.E.R."/>
            <person name="Aleixo A."/>
            <person name="Schneider P."/>
            <person name="Miyaki C.Y."/>
            <person name="Schneider M.P."/>
            <person name="Mello C."/>
            <person name="Vasconcelos A.T.R."/>
        </authorList>
    </citation>
    <scope>NUCLEOTIDE SEQUENCE</scope>
    <source>
        <tissue evidence="2">Muscle</tissue>
    </source>
</reference>
<sequence length="234" mass="24303">MYNWEAACGLDYLLCGAAWAGASPGVGPGASPGASPNVGPSVNADVGVTADPSVDPNPGAAAGAVVSPAVNLGPGASPSVSPGACLSVRSVPVPVLMPVLGSVPVPVLVSVLILVMVLVLVLMLVSVPVLVLMWKQRIQHPRTTRDSGARNFTLEEFFHCQMFWRIPSASFEKQTPTPDKHGFESLGMEDMDCSPEKALEKSPLQLTADDVCDISTVLGQDLMQLSTGPNFIAA</sequence>
<feature type="transmembrane region" description="Helical" evidence="1">
    <location>
        <begin position="107"/>
        <end position="134"/>
    </location>
</feature>
<keyword evidence="1" id="KW-0812">Transmembrane</keyword>
<dbReference type="Proteomes" id="UP001145742">
    <property type="component" value="Unassembled WGS sequence"/>
</dbReference>
<proteinExistence type="predicted"/>
<dbReference type="EMBL" id="WHWB01033732">
    <property type="protein sequence ID" value="KAJ7417828.1"/>
    <property type="molecule type" value="Genomic_DNA"/>
</dbReference>
<evidence type="ECO:0000313" key="3">
    <source>
        <dbReference type="Proteomes" id="UP001145742"/>
    </source>
</evidence>
<evidence type="ECO:0000313" key="2">
    <source>
        <dbReference type="EMBL" id="KAJ7417828.1"/>
    </source>
</evidence>
<organism evidence="2 3">
    <name type="scientific">Willisornis vidua</name>
    <name type="common">Xingu scale-backed antbird</name>
    <dbReference type="NCBI Taxonomy" id="1566151"/>
    <lineage>
        <taxon>Eukaryota</taxon>
        <taxon>Metazoa</taxon>
        <taxon>Chordata</taxon>
        <taxon>Craniata</taxon>
        <taxon>Vertebrata</taxon>
        <taxon>Euteleostomi</taxon>
        <taxon>Archelosauria</taxon>
        <taxon>Archosauria</taxon>
        <taxon>Dinosauria</taxon>
        <taxon>Saurischia</taxon>
        <taxon>Theropoda</taxon>
        <taxon>Coelurosauria</taxon>
        <taxon>Aves</taxon>
        <taxon>Neognathae</taxon>
        <taxon>Neoaves</taxon>
        <taxon>Telluraves</taxon>
        <taxon>Australaves</taxon>
        <taxon>Passeriformes</taxon>
        <taxon>Thamnophilidae</taxon>
        <taxon>Willisornis</taxon>
    </lineage>
</organism>
<keyword evidence="1" id="KW-0472">Membrane</keyword>
<protein>
    <submittedName>
        <fullName evidence="2">Uncharacterized protein</fullName>
    </submittedName>
</protein>
<dbReference type="Gene3D" id="1.20.58.1770">
    <property type="match status" value="1"/>
</dbReference>
<keyword evidence="3" id="KW-1185">Reference proteome</keyword>